<feature type="region of interest" description="Disordered" evidence="1">
    <location>
        <begin position="949"/>
        <end position="986"/>
    </location>
</feature>
<dbReference type="Ensembl" id="ENSDCDT00010050249.1">
    <property type="protein sequence ID" value="ENSDCDP00010040385.1"/>
    <property type="gene ID" value="ENSDCDG00010025795.1"/>
</dbReference>
<feature type="compositionally biased region" description="Polar residues" evidence="1">
    <location>
        <begin position="167"/>
        <end position="177"/>
    </location>
</feature>
<dbReference type="GeneTree" id="ENSGT00390000007999"/>
<feature type="region of interest" description="Disordered" evidence="1">
    <location>
        <begin position="287"/>
        <end position="366"/>
    </location>
</feature>
<feature type="compositionally biased region" description="Basic and acidic residues" evidence="1">
    <location>
        <begin position="386"/>
        <end position="397"/>
    </location>
</feature>
<dbReference type="PANTHER" id="PTHR15088">
    <property type="entry name" value="NUCLEAR FACTOR RIP140"/>
    <property type="match status" value="1"/>
</dbReference>
<feature type="domain" description="Nuclear receptor-interacting protein 1 repression" evidence="4">
    <location>
        <begin position="856"/>
        <end position="999"/>
    </location>
</feature>
<dbReference type="Pfam" id="PF15687">
    <property type="entry name" value="NRIP1_repr_1"/>
    <property type="match status" value="1"/>
</dbReference>
<name>A0AAY4D4C3_9TELE</name>
<feature type="compositionally biased region" description="Polar residues" evidence="1">
    <location>
        <begin position="402"/>
        <end position="426"/>
    </location>
</feature>
<feature type="compositionally biased region" description="Polar residues" evidence="1">
    <location>
        <begin position="142"/>
        <end position="153"/>
    </location>
</feature>
<feature type="region of interest" description="Disordered" evidence="1">
    <location>
        <begin position="774"/>
        <end position="805"/>
    </location>
</feature>
<feature type="region of interest" description="Disordered" evidence="1">
    <location>
        <begin position="673"/>
        <end position="711"/>
    </location>
</feature>
<gene>
    <name evidence="5" type="primary">nrip1b</name>
</gene>
<evidence type="ECO:0000313" key="6">
    <source>
        <dbReference type="Proteomes" id="UP000694580"/>
    </source>
</evidence>
<evidence type="ECO:0000256" key="1">
    <source>
        <dbReference type="SAM" id="MobiDB-lite"/>
    </source>
</evidence>
<feature type="region of interest" description="Disordered" evidence="1">
    <location>
        <begin position="142"/>
        <end position="227"/>
    </location>
</feature>
<dbReference type="InterPro" id="IPR031406">
    <property type="entry name" value="NRIP1_RD2"/>
</dbReference>
<dbReference type="Pfam" id="PF15690">
    <property type="entry name" value="NRIP1_repr_4"/>
    <property type="match status" value="1"/>
</dbReference>
<feature type="compositionally biased region" description="Basic and acidic residues" evidence="1">
    <location>
        <begin position="676"/>
        <end position="687"/>
    </location>
</feature>
<feature type="region of interest" description="Disordered" evidence="1">
    <location>
        <begin position="386"/>
        <end position="426"/>
    </location>
</feature>
<dbReference type="Proteomes" id="UP000694580">
    <property type="component" value="Chromosome 6"/>
</dbReference>
<keyword evidence="6" id="KW-1185">Reference proteome</keyword>
<reference evidence="5" key="2">
    <citation type="submission" date="2025-08" db="UniProtKB">
        <authorList>
            <consortium name="Ensembl"/>
        </authorList>
    </citation>
    <scope>IDENTIFICATION</scope>
</reference>
<dbReference type="InterPro" id="IPR031408">
    <property type="entry name" value="NRIP1_RD4"/>
</dbReference>
<reference evidence="5" key="3">
    <citation type="submission" date="2025-09" db="UniProtKB">
        <authorList>
            <consortium name="Ensembl"/>
        </authorList>
    </citation>
    <scope>IDENTIFICATION</scope>
</reference>
<sequence length="1050" mass="112367">MTHGEEPGPETHQDSAVLTYLEGLLMHPVGTGPGAIATRRTEAGNSNEEQSNKAACGLQLSNHNTSPKEKSSSLSTGTLHLKKARLLRSGAWSQSDAHGQNVPGADLNGQQHKTGLDGSPQGESTLLASLLQSFSSRLQSVALSQHVTQSNKQLDAGSCEGAPLDQDSFQGYGTASSRLKGLMRKSKLQNHNSNMPYRQRSGQESLQSSTSTSQPSAPHASPEAVSCAERLKAVANLVKNRSSPAPSPKPSMACSQLALLLSSEAHLQQYSREQALKAQLSSRSASERLAAMATQQSQDTRSPSMGEPLTGPDTLSPLNPPNGTLPQPAKRSPSRLPAQARAASSPCAGPQSPKGKRPLDKQCSRPPQNCSSLLLLLLNNHNSPKELTRNGHLEEGRVLPSRASSLQSDSENSLTKYSSDAESSYSGCSPIDLSVRSRVSSQESVPSSSSSLDKLTESLINKWKPDTPGPKVSEARELEFSPDVKSHHKVTLMQLLLDRRNGEKVNKTSDNPDLQRDPTLRNGPAAEPRQRIGACEESRTPSQLDVRTRSTPSPYAQASPLDLSKLRSFPGEAVAEPAFSASKLLQNLAHCGLQNARASPPLRARRPPKKRQSPELDGSLSSPPQARPGAPLPRIRTPGLDPAHAGVASPGKEAPSEIENLLERRTILQLLLGTSTHKDNPSGRRSTDAAASGVEMPSRASVSSNGSSLNLNVKTEPAEESFPFSGPDDGMRCWKWGGFEKYSPRPEPQDHVKTEPCPTEDVAKYGLLSQLLKQQTTAHHSSAPVDHDGSSAVKEEPPDYRGPVPKKRRLCQELAEHLSSELCPRAADPGVCSPDRLGGKRVQSPKEDNSLVPSPASRALSRDSQGFNVLKQLLLSDNCLKDLSQVRPPSSPHGPQANGNFTSQPGFNHNLAKLPWHPLSVALGTSSAHSLSAPPGAVGIRVSPWEVSQSQPNSTVLVKDCGNPVKSESAAGEKGDSSPDSPRLTRSNPILYYMLQRGNGQLRKELRGHGEAAHFGVNVKEDLSADKCGLRPAQRLLGPNVKEHNGSLEK</sequence>
<feature type="domain" description="Nuclear receptor-interacting protein 1 repression" evidence="3">
    <location>
        <begin position="408"/>
        <end position="565"/>
    </location>
</feature>
<dbReference type="PANTHER" id="PTHR15088:SF0">
    <property type="entry name" value="NUCLEAR RECEPTOR-INTERACTING PROTEIN 1"/>
    <property type="match status" value="1"/>
</dbReference>
<feature type="compositionally biased region" description="Polar residues" evidence="1">
    <location>
        <begin position="43"/>
        <end position="65"/>
    </location>
</feature>
<feature type="compositionally biased region" description="Polar residues" evidence="1">
    <location>
        <begin position="293"/>
        <end position="303"/>
    </location>
</feature>
<feature type="compositionally biased region" description="Basic and acidic residues" evidence="1">
    <location>
        <begin position="785"/>
        <end position="799"/>
    </location>
</feature>
<dbReference type="GeneID" id="114793175"/>
<feature type="region of interest" description="Disordered" evidence="1">
    <location>
        <begin position="824"/>
        <end position="860"/>
    </location>
</feature>
<evidence type="ECO:0008006" key="7">
    <source>
        <dbReference type="Google" id="ProtNLM"/>
    </source>
</evidence>
<feature type="compositionally biased region" description="Polar residues" evidence="1">
    <location>
        <begin position="540"/>
        <end position="556"/>
    </location>
</feature>
<dbReference type="InterPro" id="IPR026649">
    <property type="entry name" value="NRIP1"/>
</dbReference>
<dbReference type="Pfam" id="PF15688">
    <property type="entry name" value="NRIP1_repr_2"/>
    <property type="match status" value="2"/>
</dbReference>
<feature type="region of interest" description="Disordered" evidence="1">
    <location>
        <begin position="884"/>
        <end position="905"/>
    </location>
</feature>
<feature type="region of interest" description="Disordered" evidence="1">
    <location>
        <begin position="27"/>
        <end position="77"/>
    </location>
</feature>
<feature type="compositionally biased region" description="Low complexity" evidence="1">
    <location>
        <begin position="701"/>
        <end position="711"/>
    </location>
</feature>
<accession>A0AAY4D4C3</accession>
<dbReference type="GO" id="GO:0003712">
    <property type="term" value="F:transcription coregulator activity"/>
    <property type="evidence" value="ECO:0007669"/>
    <property type="project" value="InterPro"/>
</dbReference>
<feature type="region of interest" description="Disordered" evidence="1">
    <location>
        <begin position="497"/>
        <end position="559"/>
    </location>
</feature>
<evidence type="ECO:0000259" key="4">
    <source>
        <dbReference type="Pfam" id="PF15690"/>
    </source>
</evidence>
<dbReference type="GO" id="GO:0005634">
    <property type="term" value="C:nucleus"/>
    <property type="evidence" value="ECO:0007669"/>
    <property type="project" value="InterPro"/>
</dbReference>
<proteinExistence type="predicted"/>
<reference evidence="5 6" key="1">
    <citation type="submission" date="2020-06" db="EMBL/GenBank/DDBJ databases">
        <authorList>
            <consortium name="Wellcome Sanger Institute Data Sharing"/>
        </authorList>
    </citation>
    <scope>NUCLEOTIDE SEQUENCE [LARGE SCALE GENOMIC DNA]</scope>
</reference>
<feature type="compositionally biased region" description="Basic and acidic residues" evidence="1">
    <location>
        <begin position="497"/>
        <end position="507"/>
    </location>
</feature>
<dbReference type="GO" id="GO:0006357">
    <property type="term" value="P:regulation of transcription by RNA polymerase II"/>
    <property type="evidence" value="ECO:0007669"/>
    <property type="project" value="InterPro"/>
</dbReference>
<feature type="domain" description="Nuclear receptor-interacting protein 1 repression" evidence="3">
    <location>
        <begin position="572"/>
        <end position="689"/>
    </location>
</feature>
<feature type="region of interest" description="Disordered" evidence="1">
    <location>
        <begin position="596"/>
        <end position="656"/>
    </location>
</feature>
<dbReference type="AlphaFoldDB" id="A0AAY4D4C3"/>
<dbReference type="RefSeq" id="XP_028840757.1">
    <property type="nucleotide sequence ID" value="XM_028984924.1"/>
</dbReference>
<feature type="domain" description="Nuclear receptor-interacting protein 1 repression" evidence="2">
    <location>
        <begin position="27"/>
        <end position="321"/>
    </location>
</feature>
<feature type="compositionally biased region" description="Low complexity" evidence="1">
    <location>
        <begin position="205"/>
        <end position="221"/>
    </location>
</feature>
<dbReference type="GO" id="GO:0005102">
    <property type="term" value="F:signaling receptor binding"/>
    <property type="evidence" value="ECO:0007669"/>
    <property type="project" value="InterPro"/>
</dbReference>
<evidence type="ECO:0000259" key="3">
    <source>
        <dbReference type="Pfam" id="PF15688"/>
    </source>
</evidence>
<feature type="compositionally biased region" description="Basic and acidic residues" evidence="1">
    <location>
        <begin position="528"/>
        <end position="539"/>
    </location>
</feature>
<feature type="compositionally biased region" description="Polar residues" evidence="1">
    <location>
        <begin position="189"/>
        <end position="204"/>
    </location>
</feature>
<protein>
    <recommendedName>
        <fullName evidence="7">Nuclear receptor-interacting protein 1</fullName>
    </recommendedName>
</protein>
<dbReference type="InterPro" id="IPR031405">
    <property type="entry name" value="NRIP1_RD1"/>
</dbReference>
<organism evidence="5 6">
    <name type="scientific">Denticeps clupeoides</name>
    <name type="common">denticle herring</name>
    <dbReference type="NCBI Taxonomy" id="299321"/>
    <lineage>
        <taxon>Eukaryota</taxon>
        <taxon>Metazoa</taxon>
        <taxon>Chordata</taxon>
        <taxon>Craniata</taxon>
        <taxon>Vertebrata</taxon>
        <taxon>Euteleostomi</taxon>
        <taxon>Actinopterygii</taxon>
        <taxon>Neopterygii</taxon>
        <taxon>Teleostei</taxon>
        <taxon>Clupei</taxon>
        <taxon>Clupeiformes</taxon>
        <taxon>Denticipitoidei</taxon>
        <taxon>Denticipitidae</taxon>
        <taxon>Denticeps</taxon>
    </lineage>
</organism>
<feature type="region of interest" description="Disordered" evidence="1">
    <location>
        <begin position="90"/>
        <end position="124"/>
    </location>
</feature>
<evidence type="ECO:0000313" key="5">
    <source>
        <dbReference type="Ensembl" id="ENSDCDP00010040385.1"/>
    </source>
</evidence>
<evidence type="ECO:0000259" key="2">
    <source>
        <dbReference type="Pfam" id="PF15687"/>
    </source>
</evidence>